<dbReference type="Gene3D" id="1.10.4100.10">
    <property type="entry name" value="2-methylcitrate dehydratase PrpD"/>
    <property type="match status" value="1"/>
</dbReference>
<dbReference type="InterPro" id="IPR045336">
    <property type="entry name" value="MmgE_PrpD_N"/>
</dbReference>
<name>A0A2A4FUZ0_9SPHN</name>
<dbReference type="AlphaFoldDB" id="A0A2A4FUZ0"/>
<dbReference type="RefSeq" id="WP_066963815.1">
    <property type="nucleotide sequence ID" value="NZ_CP023449.1"/>
</dbReference>
<evidence type="ECO:0000259" key="3">
    <source>
        <dbReference type="Pfam" id="PF19305"/>
    </source>
</evidence>
<dbReference type="SUPFAM" id="SSF103378">
    <property type="entry name" value="2-methylcitrate dehydratase PrpD"/>
    <property type="match status" value="1"/>
</dbReference>
<sequence>MPPTDVMLRNKSNSSRPTIDFLADFAFDLSLDAVPPAVARQAPLSILDTVGCIVSGARNEDAIRIADVEIGSSRVGAARVVGRRERLTAEAACRINAFSGDIFELNDLTGGHSGIAVVPAALALGQEEGISGRVLLEAVISGVECIARLSKAIEGQTDAFRSGTVGLGVMYTLGAAAASAKILGLDREQTRQALRIGAAMGPWCPTEIHFRDGGTVKPLFFGSMPGSTGITAARYAQAGMTGPAGILDSDMGFLTTIAPNWDPTAVRGDLGWFLAQPRRKLHACCGRIHSAIDIAIEMRLSGAPFHQARRVQVSVGPQSFPLISKGGRLPSSPNEARFNLEYCVALAMLGADLITPKDSEEVRAHLTREALRELIAKIEVVSDPNRAGFYDARIAMIDNDERQYVVEASTARGSCGNPLSDEDVLAKFRHLTVPLLGSEVIDRYIQQMGRLADADEVSWVIEEVADV</sequence>
<dbReference type="InterPro" id="IPR036148">
    <property type="entry name" value="MmgE/PrpD_sf"/>
</dbReference>
<evidence type="ECO:0000313" key="5">
    <source>
        <dbReference type="Proteomes" id="UP000218934"/>
    </source>
</evidence>
<comment type="similarity">
    <text evidence="1">Belongs to the PrpD family.</text>
</comment>
<dbReference type="InterPro" id="IPR042188">
    <property type="entry name" value="MmgE/PrpD_sf_2"/>
</dbReference>
<dbReference type="InterPro" id="IPR005656">
    <property type="entry name" value="MmgE_PrpD"/>
</dbReference>
<keyword evidence="5" id="KW-1185">Reference proteome</keyword>
<protein>
    <recommendedName>
        <fullName evidence="6">MmgE/PrpD family protein</fullName>
    </recommendedName>
</protein>
<reference evidence="4 5" key="1">
    <citation type="submission" date="2017-09" db="EMBL/GenBank/DDBJ databases">
        <title>The Catabolism of 3,6-Dichlorosalicylic acid is Initiated by the Cytochrome P450 Monooxygenase DsmABC in Rhizorhabdus dicambivorans Ndbn-20.</title>
        <authorList>
            <person name="Na L."/>
        </authorList>
    </citation>
    <scope>NUCLEOTIDE SEQUENCE [LARGE SCALE GENOMIC DNA]</scope>
    <source>
        <strain evidence="4 5">Ndbn-20m</strain>
    </source>
</reference>
<dbReference type="Pfam" id="PF19305">
    <property type="entry name" value="MmgE_PrpD_C"/>
    <property type="match status" value="1"/>
</dbReference>
<dbReference type="PANTHER" id="PTHR16943">
    <property type="entry name" value="2-METHYLCITRATE DEHYDRATASE-RELATED"/>
    <property type="match status" value="1"/>
</dbReference>
<dbReference type="Proteomes" id="UP000218934">
    <property type="component" value="Unassembled WGS sequence"/>
</dbReference>
<feature type="domain" description="MmgE/PrpD C-terminal" evidence="3">
    <location>
        <begin position="282"/>
        <end position="438"/>
    </location>
</feature>
<evidence type="ECO:0000313" key="4">
    <source>
        <dbReference type="EMBL" id="PCE42255.1"/>
    </source>
</evidence>
<dbReference type="Pfam" id="PF03972">
    <property type="entry name" value="MmgE_PrpD_N"/>
    <property type="match status" value="1"/>
</dbReference>
<comment type="caution">
    <text evidence="4">The sequence shown here is derived from an EMBL/GenBank/DDBJ whole genome shotgun (WGS) entry which is preliminary data.</text>
</comment>
<dbReference type="EMBL" id="NWUF01000009">
    <property type="protein sequence ID" value="PCE42255.1"/>
    <property type="molecule type" value="Genomic_DNA"/>
</dbReference>
<dbReference type="InterPro" id="IPR042183">
    <property type="entry name" value="MmgE/PrpD_sf_1"/>
</dbReference>
<dbReference type="PANTHER" id="PTHR16943:SF8">
    <property type="entry name" value="2-METHYLCITRATE DEHYDRATASE"/>
    <property type="match status" value="1"/>
</dbReference>
<proteinExistence type="inferred from homology"/>
<dbReference type="Gene3D" id="3.30.1330.120">
    <property type="entry name" value="2-methylcitrate dehydratase PrpD"/>
    <property type="match status" value="1"/>
</dbReference>
<gene>
    <name evidence="4" type="ORF">COO09_11575</name>
</gene>
<evidence type="ECO:0008006" key="6">
    <source>
        <dbReference type="Google" id="ProtNLM"/>
    </source>
</evidence>
<evidence type="ECO:0000256" key="1">
    <source>
        <dbReference type="ARBA" id="ARBA00006174"/>
    </source>
</evidence>
<dbReference type="GO" id="GO:0016829">
    <property type="term" value="F:lyase activity"/>
    <property type="evidence" value="ECO:0007669"/>
    <property type="project" value="InterPro"/>
</dbReference>
<dbReference type="InterPro" id="IPR045337">
    <property type="entry name" value="MmgE_PrpD_C"/>
</dbReference>
<feature type="domain" description="MmgE/PrpD N-terminal" evidence="2">
    <location>
        <begin position="22"/>
        <end position="261"/>
    </location>
</feature>
<organism evidence="4 5">
    <name type="scientific">Rhizorhabdus dicambivorans</name>
    <dbReference type="NCBI Taxonomy" id="1850238"/>
    <lineage>
        <taxon>Bacteria</taxon>
        <taxon>Pseudomonadati</taxon>
        <taxon>Pseudomonadota</taxon>
        <taxon>Alphaproteobacteria</taxon>
        <taxon>Sphingomonadales</taxon>
        <taxon>Sphingomonadaceae</taxon>
        <taxon>Rhizorhabdus</taxon>
    </lineage>
</organism>
<accession>A0A2A4FUZ0</accession>
<evidence type="ECO:0000259" key="2">
    <source>
        <dbReference type="Pfam" id="PF03972"/>
    </source>
</evidence>
<dbReference type="OrthoDB" id="5415580at2"/>
<dbReference type="KEGG" id="rdi:CMV14_22715"/>